<protein>
    <submittedName>
        <fullName evidence="1">Uncharacterized protein</fullName>
    </submittedName>
</protein>
<organism evidence="1">
    <name type="scientific">viral metagenome</name>
    <dbReference type="NCBI Taxonomy" id="1070528"/>
    <lineage>
        <taxon>unclassified sequences</taxon>
        <taxon>metagenomes</taxon>
        <taxon>organismal metagenomes</taxon>
    </lineage>
</organism>
<dbReference type="AlphaFoldDB" id="A0A6M3LIF4"/>
<accession>A0A6M3LIF4</accession>
<name>A0A6M3LIF4_9ZZZZ</name>
<gene>
    <name evidence="1" type="ORF">MM415B04520_0005</name>
</gene>
<reference evidence="1" key="1">
    <citation type="submission" date="2020-03" db="EMBL/GenBank/DDBJ databases">
        <title>The deep terrestrial virosphere.</title>
        <authorList>
            <person name="Holmfeldt K."/>
            <person name="Nilsson E."/>
            <person name="Simone D."/>
            <person name="Lopez-Fernandez M."/>
            <person name="Wu X."/>
            <person name="de Brujin I."/>
            <person name="Lundin D."/>
            <person name="Andersson A."/>
            <person name="Bertilsson S."/>
            <person name="Dopson M."/>
        </authorList>
    </citation>
    <scope>NUCLEOTIDE SEQUENCE</scope>
    <source>
        <strain evidence="1">MM415B04520</strain>
    </source>
</reference>
<dbReference type="EMBL" id="MT143087">
    <property type="protein sequence ID" value="QJA92675.1"/>
    <property type="molecule type" value="Genomic_DNA"/>
</dbReference>
<proteinExistence type="predicted"/>
<sequence length="181" mass="21344">MQGQIPMDTKPFKMRQSGLKNQKDIFSIIKQLAGQANILTIPRIFINFMGSLEGGLFLSQLLFWSDRTKNKYGWFWKTYKDWTSETCLTEYQVRKAAKFCEEMLFLKTKVKKANGNPTLHYKINMEAFINRFLKFLSIDPLIFSGTSNRDYTYRMNETDENQLKAELEAHNLTWSPDMKEH</sequence>
<evidence type="ECO:0000313" key="1">
    <source>
        <dbReference type="EMBL" id="QJA92675.1"/>
    </source>
</evidence>